<name>A0A1Y5SVZ8_9RHOB</name>
<evidence type="ECO:0000313" key="3">
    <source>
        <dbReference type="EMBL" id="SLN49629.1"/>
    </source>
</evidence>
<proteinExistence type="inferred from homology"/>
<comment type="similarity">
    <text evidence="1">Belongs to the universal stress protein A family.</text>
</comment>
<protein>
    <submittedName>
        <fullName evidence="3">Universal stress protein family protein</fullName>
    </submittedName>
</protein>
<feature type="domain" description="UspA" evidence="2">
    <location>
        <begin position="93"/>
        <end position="240"/>
    </location>
</feature>
<dbReference type="RefSeq" id="WP_085849632.1">
    <property type="nucleotide sequence ID" value="NZ_FNZV01000007.1"/>
</dbReference>
<evidence type="ECO:0000313" key="4">
    <source>
        <dbReference type="Proteomes" id="UP000193307"/>
    </source>
</evidence>
<dbReference type="EMBL" id="FWFW01000007">
    <property type="protein sequence ID" value="SLN49629.1"/>
    <property type="molecule type" value="Genomic_DNA"/>
</dbReference>
<dbReference type="STRING" id="658057.SAMN04488032_107115"/>
<dbReference type="PANTHER" id="PTHR46268:SF6">
    <property type="entry name" value="UNIVERSAL STRESS PROTEIN UP12"/>
    <property type="match status" value="1"/>
</dbReference>
<dbReference type="InterPro" id="IPR006016">
    <property type="entry name" value="UspA"/>
</dbReference>
<dbReference type="PRINTS" id="PR01438">
    <property type="entry name" value="UNVRSLSTRESS"/>
</dbReference>
<dbReference type="Pfam" id="PF00582">
    <property type="entry name" value="Usp"/>
    <property type="match status" value="1"/>
</dbReference>
<dbReference type="AlphaFoldDB" id="A0A1Y5SVZ8"/>
<reference evidence="3 4" key="1">
    <citation type="submission" date="2017-03" db="EMBL/GenBank/DDBJ databases">
        <authorList>
            <person name="Afonso C.L."/>
            <person name="Miller P.J."/>
            <person name="Scott M.A."/>
            <person name="Spackman E."/>
            <person name="Goraichik I."/>
            <person name="Dimitrov K.M."/>
            <person name="Suarez D.L."/>
            <person name="Swayne D.E."/>
        </authorList>
    </citation>
    <scope>NUCLEOTIDE SEQUENCE [LARGE SCALE GENOMIC DNA]</scope>
    <source>
        <strain evidence="3 4">CECT 7971</strain>
    </source>
</reference>
<dbReference type="InterPro" id="IPR014729">
    <property type="entry name" value="Rossmann-like_a/b/a_fold"/>
</dbReference>
<dbReference type="CDD" id="cd00293">
    <property type="entry name" value="USP-like"/>
    <property type="match status" value="1"/>
</dbReference>
<organism evidence="3 4">
    <name type="scientific">Pacificibacter marinus</name>
    <dbReference type="NCBI Taxonomy" id="658057"/>
    <lineage>
        <taxon>Bacteria</taxon>
        <taxon>Pseudomonadati</taxon>
        <taxon>Pseudomonadota</taxon>
        <taxon>Alphaproteobacteria</taxon>
        <taxon>Rhodobacterales</taxon>
        <taxon>Roseobacteraceae</taxon>
        <taxon>Pacificibacter</taxon>
    </lineage>
</organism>
<evidence type="ECO:0000256" key="1">
    <source>
        <dbReference type="ARBA" id="ARBA00008791"/>
    </source>
</evidence>
<dbReference type="Proteomes" id="UP000193307">
    <property type="component" value="Unassembled WGS sequence"/>
</dbReference>
<sequence>MTIYSKVRISNPLPYFETPTQVLGDDNLSHDDKEKVLRSMALDADQLAEATVEGMQGGSRASNADDLQSALIQLEDIKEHDGVDKLNQSNSRFKKIMVVTTVDQDMNRTIADIACNMAAGAGGSVYLLSVVPSDFEVAGLAASGPMSIATPLVLTDDTQMLEDRTQQLEALRGEIESNIEIEIEVRSGQIEQVIVNYADDCDADVMVVGSPNRSWLETLLDTSVSRKVTKSAQCPVLVVPAAT</sequence>
<evidence type="ECO:0000259" key="2">
    <source>
        <dbReference type="Pfam" id="PF00582"/>
    </source>
</evidence>
<dbReference type="InterPro" id="IPR006015">
    <property type="entry name" value="Universal_stress_UspA"/>
</dbReference>
<dbReference type="OrthoDB" id="7828597at2"/>
<keyword evidence="4" id="KW-1185">Reference proteome</keyword>
<dbReference type="SUPFAM" id="SSF52402">
    <property type="entry name" value="Adenine nucleotide alpha hydrolases-like"/>
    <property type="match status" value="1"/>
</dbReference>
<dbReference type="PANTHER" id="PTHR46268">
    <property type="entry name" value="STRESS RESPONSE PROTEIN NHAX"/>
    <property type="match status" value="1"/>
</dbReference>
<dbReference type="Gene3D" id="3.40.50.620">
    <property type="entry name" value="HUPs"/>
    <property type="match status" value="1"/>
</dbReference>
<accession>A0A1Y5SVZ8</accession>
<gene>
    <name evidence="3" type="ORF">PAM7971_02436</name>
</gene>